<dbReference type="Proteomes" id="UP000250241">
    <property type="component" value="Chromosome"/>
</dbReference>
<feature type="compositionally biased region" description="Basic and acidic residues" evidence="1">
    <location>
        <begin position="1"/>
        <end position="11"/>
    </location>
</feature>
<name>A0A2Z5QXJ8_9MICC</name>
<evidence type="ECO:0000313" key="3">
    <source>
        <dbReference type="Proteomes" id="UP000250241"/>
    </source>
</evidence>
<protein>
    <submittedName>
        <fullName evidence="2">Uncharacterized protein</fullName>
    </submittedName>
</protein>
<dbReference type="EMBL" id="AP017895">
    <property type="protein sequence ID" value="BAV87040.1"/>
    <property type="molecule type" value="Genomic_DNA"/>
</dbReference>
<dbReference type="KEGG" id="raj:RA11412_0741"/>
<sequence>MSENPHSHNDEVQDSSASAPVHSTEYSHDEQTDATVPLTPEYAAELREPNVPADADAAEVTVPWGTHPSADTAERKGTRSRAVNPLSWMQPARCLRCWMIRSLVNVTSWNLPVFFPPIRALRTLRLRQPGCFLRTVPSPDGRHEAAAAARAP</sequence>
<keyword evidence="3" id="KW-1185">Reference proteome</keyword>
<dbReference type="AlphaFoldDB" id="A0A2Z5QXJ8"/>
<feature type="region of interest" description="Disordered" evidence="1">
    <location>
        <begin position="60"/>
        <end position="80"/>
    </location>
</feature>
<evidence type="ECO:0000313" key="2">
    <source>
        <dbReference type="EMBL" id="BAV87040.1"/>
    </source>
</evidence>
<evidence type="ECO:0000256" key="1">
    <source>
        <dbReference type="SAM" id="MobiDB-lite"/>
    </source>
</evidence>
<proteinExistence type="predicted"/>
<reference evidence="2 3" key="1">
    <citation type="submission" date="2016-10" db="EMBL/GenBank/DDBJ databases">
        <title>Genome sequence of Rothia aeria strain JCM11412.</title>
        <authorList>
            <person name="Nambu T."/>
        </authorList>
    </citation>
    <scope>NUCLEOTIDE SEQUENCE [LARGE SCALE GENOMIC DNA]</scope>
    <source>
        <strain evidence="2 3">JCM 11412</strain>
    </source>
</reference>
<feature type="region of interest" description="Disordered" evidence="1">
    <location>
        <begin position="1"/>
        <end position="44"/>
    </location>
</feature>
<gene>
    <name evidence="2" type="ORF">RA11412_0741</name>
</gene>
<accession>A0A2Z5QXJ8</accession>
<organism evidence="2 3">
    <name type="scientific">Rothia aeria</name>
    <dbReference type="NCBI Taxonomy" id="172042"/>
    <lineage>
        <taxon>Bacteria</taxon>
        <taxon>Bacillati</taxon>
        <taxon>Actinomycetota</taxon>
        <taxon>Actinomycetes</taxon>
        <taxon>Micrococcales</taxon>
        <taxon>Micrococcaceae</taxon>
        <taxon>Rothia</taxon>
    </lineage>
</organism>